<dbReference type="GeneID" id="24862579"/>
<evidence type="ECO:0000313" key="2">
    <source>
        <dbReference type="Proteomes" id="UP000033092"/>
    </source>
</evidence>
<evidence type="ECO:0000313" key="1">
    <source>
        <dbReference type="EMBL" id="AKB34266.1"/>
    </source>
</evidence>
<reference evidence="1 2" key="1">
    <citation type="submission" date="2014-07" db="EMBL/GenBank/DDBJ databases">
        <title>Methanogenic archaea and the global carbon cycle.</title>
        <authorList>
            <person name="Henriksen J.R."/>
            <person name="Luke J."/>
            <person name="Reinhart S."/>
            <person name="Benedict M.N."/>
            <person name="Youngblut N.D."/>
            <person name="Metcalf M.E."/>
            <person name="Whitaker R.J."/>
            <person name="Metcalf W.W."/>
        </authorList>
    </citation>
    <scope>NUCLEOTIDE SEQUENCE [LARGE SCALE GENOMIC DNA]</scope>
    <source>
        <strain evidence="1 2">HI350</strain>
    </source>
</reference>
<gene>
    <name evidence="1" type="ORF">MSSIH_3576</name>
</gene>
<dbReference type="KEGG" id="msz:MSSIH_3576"/>
<dbReference type="PATRIC" id="fig|1434119.4.peg.4644"/>
<accession>A0A0E3LBS2</accession>
<evidence type="ECO:0008006" key="3">
    <source>
        <dbReference type="Google" id="ProtNLM"/>
    </source>
</evidence>
<dbReference type="AlphaFoldDB" id="A0A0E3LBS2"/>
<dbReference type="HOGENOM" id="CLU_114047_10_3_2"/>
<dbReference type="Proteomes" id="UP000033092">
    <property type="component" value="Chromosome"/>
</dbReference>
<dbReference type="Gene3D" id="3.30.160.250">
    <property type="match status" value="1"/>
</dbReference>
<dbReference type="InterPro" id="IPR035069">
    <property type="entry name" value="TTHA1013/TTHA0281-like"/>
</dbReference>
<name>A0A0E3LBS2_9EURY</name>
<organism evidence="1 2">
    <name type="scientific">Methanosarcina siciliae HI350</name>
    <dbReference type="NCBI Taxonomy" id="1434119"/>
    <lineage>
        <taxon>Archaea</taxon>
        <taxon>Methanobacteriati</taxon>
        <taxon>Methanobacteriota</taxon>
        <taxon>Stenosarchaea group</taxon>
        <taxon>Methanomicrobia</taxon>
        <taxon>Methanosarcinales</taxon>
        <taxon>Methanosarcinaceae</taxon>
        <taxon>Methanosarcina</taxon>
    </lineage>
</organism>
<dbReference type="SUPFAM" id="SSF143100">
    <property type="entry name" value="TTHA1013/TTHA0281-like"/>
    <property type="match status" value="1"/>
</dbReference>
<dbReference type="RefSeq" id="WP_048174050.1">
    <property type="nucleotide sequence ID" value="NZ_CP009507.1"/>
</dbReference>
<dbReference type="EMBL" id="CP009507">
    <property type="protein sequence ID" value="AKB34266.1"/>
    <property type="molecule type" value="Genomic_DNA"/>
</dbReference>
<dbReference type="GeneID" id="41607765"/>
<protein>
    <recommendedName>
        <fullName evidence="3">HicB-like antitoxin of toxin-antitoxin system domain-containing protein</fullName>
    </recommendedName>
</protein>
<proteinExistence type="predicted"/>
<sequence length="63" mass="7259">MTIWFPFSATIREEENSYVSICPEADVICRGETVEEAVENLKKEVEKILGEELPQGFSKIVYY</sequence>